<proteinExistence type="predicted"/>
<reference evidence="1" key="1">
    <citation type="journal article" date="2014" name="Front. Microbiol.">
        <title>High frequency of phylogenetically diverse reductive dehalogenase-homologous genes in deep subseafloor sedimentary metagenomes.</title>
        <authorList>
            <person name="Kawai M."/>
            <person name="Futagami T."/>
            <person name="Toyoda A."/>
            <person name="Takaki Y."/>
            <person name="Nishi S."/>
            <person name="Hori S."/>
            <person name="Arai W."/>
            <person name="Tsubouchi T."/>
            <person name="Morono Y."/>
            <person name="Uchiyama I."/>
            <person name="Ito T."/>
            <person name="Fujiyama A."/>
            <person name="Inagaki F."/>
            <person name="Takami H."/>
        </authorList>
    </citation>
    <scope>NUCLEOTIDE SEQUENCE</scope>
    <source>
        <strain evidence="1">Expedition CK06-06</strain>
    </source>
</reference>
<evidence type="ECO:0000313" key="1">
    <source>
        <dbReference type="EMBL" id="GAG65669.1"/>
    </source>
</evidence>
<organism evidence="1">
    <name type="scientific">marine sediment metagenome</name>
    <dbReference type="NCBI Taxonomy" id="412755"/>
    <lineage>
        <taxon>unclassified sequences</taxon>
        <taxon>metagenomes</taxon>
        <taxon>ecological metagenomes</taxon>
    </lineage>
</organism>
<dbReference type="EMBL" id="BART01006554">
    <property type="protein sequence ID" value="GAG65669.1"/>
    <property type="molecule type" value="Genomic_DNA"/>
</dbReference>
<comment type="caution">
    <text evidence="1">The sequence shown here is derived from an EMBL/GenBank/DDBJ whole genome shotgun (WGS) entry which is preliminary data.</text>
</comment>
<protein>
    <submittedName>
        <fullName evidence="1">Uncharacterized protein</fullName>
    </submittedName>
</protein>
<accession>X0Z8Y6</accession>
<name>X0Z8Y6_9ZZZZ</name>
<dbReference type="AlphaFoldDB" id="X0Z8Y6"/>
<sequence>MIKITKEGQSGANLESLGYIKRRGLVGRIILPITRYLRAINAEKYMKPAEQDAECLI</sequence>
<gene>
    <name evidence="1" type="ORF">S01H4_14952</name>
</gene>